<reference evidence="1 2" key="1">
    <citation type="submission" date="2020-11" db="EMBL/GenBank/DDBJ databases">
        <authorList>
            <person name="Lassalle F."/>
        </authorList>
    </citation>
    <scope>NUCLEOTIDE SEQUENCE [LARGE SCALE GENOMIC DNA]</scope>
    <source>
        <strain evidence="1 2">JC140</strain>
    </source>
</reference>
<accession>A0ABM8PTU1</accession>
<gene>
    <name evidence="1" type="ORF">REJC140_01356</name>
</gene>
<evidence type="ECO:0000313" key="2">
    <source>
        <dbReference type="Proteomes" id="UP000606921"/>
    </source>
</evidence>
<keyword evidence="2" id="KW-1185">Reference proteome</keyword>
<name>A0ABM8PTU1_9HYPH</name>
<protein>
    <submittedName>
        <fullName evidence="1">Uncharacterized protein</fullName>
    </submittedName>
</protein>
<dbReference type="Pfam" id="PF19551">
    <property type="entry name" value="DUF6074"/>
    <property type="match status" value="1"/>
</dbReference>
<sequence length="43" mass="4617">MARLASALRRLGSSDDEIALQARLFMDAVQVELQAAFAHESAG</sequence>
<dbReference type="EMBL" id="CABFWF030000014">
    <property type="protein sequence ID" value="CAD7048249.1"/>
    <property type="molecule type" value="Genomic_DNA"/>
</dbReference>
<dbReference type="InterPro" id="IPR045720">
    <property type="entry name" value="DUF6074"/>
</dbReference>
<proteinExistence type="predicted"/>
<evidence type="ECO:0000313" key="1">
    <source>
        <dbReference type="EMBL" id="CAD7048249.1"/>
    </source>
</evidence>
<comment type="caution">
    <text evidence="1">The sequence shown here is derived from an EMBL/GenBank/DDBJ whole genome shotgun (WGS) entry which is preliminary data.</text>
</comment>
<dbReference type="Proteomes" id="UP000606921">
    <property type="component" value="Unassembled WGS sequence"/>
</dbReference>
<organism evidence="1 2">
    <name type="scientific">Pseudorhizobium endolithicum</name>
    <dbReference type="NCBI Taxonomy" id="1191678"/>
    <lineage>
        <taxon>Bacteria</taxon>
        <taxon>Pseudomonadati</taxon>
        <taxon>Pseudomonadota</taxon>
        <taxon>Alphaproteobacteria</taxon>
        <taxon>Hyphomicrobiales</taxon>
        <taxon>Rhizobiaceae</taxon>
        <taxon>Rhizobium/Agrobacterium group</taxon>
        <taxon>Pseudorhizobium</taxon>
    </lineage>
</organism>